<keyword evidence="2" id="KW-1185">Reference proteome</keyword>
<proteinExistence type="predicted"/>
<comment type="caution">
    <text evidence="1">The sequence shown here is derived from an EMBL/GenBank/DDBJ whole genome shotgun (WGS) entry which is preliminary data.</text>
</comment>
<dbReference type="Proteomes" id="UP001501725">
    <property type="component" value="Unassembled WGS sequence"/>
</dbReference>
<reference evidence="2" key="1">
    <citation type="journal article" date="2019" name="Int. J. Syst. Evol. Microbiol.">
        <title>The Global Catalogue of Microorganisms (GCM) 10K type strain sequencing project: providing services to taxonomists for standard genome sequencing and annotation.</title>
        <authorList>
            <consortium name="The Broad Institute Genomics Platform"/>
            <consortium name="The Broad Institute Genome Sequencing Center for Infectious Disease"/>
            <person name="Wu L."/>
            <person name="Ma J."/>
        </authorList>
    </citation>
    <scope>NUCLEOTIDE SEQUENCE [LARGE SCALE GENOMIC DNA]</scope>
    <source>
        <strain evidence="2">JCM 17919</strain>
    </source>
</reference>
<dbReference type="InterPro" id="IPR029044">
    <property type="entry name" value="Nucleotide-diphossugar_trans"/>
</dbReference>
<accession>A0ABP8H3F5</accession>
<name>A0ABP8H3F5_9BACT</name>
<dbReference type="EMBL" id="BAABGY010000008">
    <property type="protein sequence ID" value="GAA4333842.1"/>
    <property type="molecule type" value="Genomic_DNA"/>
</dbReference>
<dbReference type="Gene3D" id="3.90.550.10">
    <property type="entry name" value="Spore Coat Polysaccharide Biosynthesis Protein SpsA, Chain A"/>
    <property type="match status" value="1"/>
</dbReference>
<dbReference type="RefSeq" id="WP_345256314.1">
    <property type="nucleotide sequence ID" value="NZ_BAABGY010000008.1"/>
</dbReference>
<organism evidence="1 2">
    <name type="scientific">Flaviaesturariibacter amylovorans</name>
    <dbReference type="NCBI Taxonomy" id="1084520"/>
    <lineage>
        <taxon>Bacteria</taxon>
        <taxon>Pseudomonadati</taxon>
        <taxon>Bacteroidota</taxon>
        <taxon>Chitinophagia</taxon>
        <taxon>Chitinophagales</taxon>
        <taxon>Chitinophagaceae</taxon>
        <taxon>Flaviaestuariibacter</taxon>
    </lineage>
</organism>
<gene>
    <name evidence="1" type="ORF">GCM10023184_27290</name>
</gene>
<dbReference type="SUPFAM" id="SSF53448">
    <property type="entry name" value="Nucleotide-diphospho-sugar transferases"/>
    <property type="match status" value="1"/>
</dbReference>
<sequence>MKAIYTTTSLSHLYKVKTFAETFIPLHPDVRFYVVLVEPLDAHTTAAATALLPEANLLFPSHLPETERASIKPDYNFFEACCAYRPFFADLLFSADYGVERLIYMDSDLLQYESIEPAFAHLQQYNFLLTPHTTAPTPLSEVEHEIGMNRCGIYNAGFIGMKRSPETERFLQWWKDRMRQLCVVELSRGLFVDQIWLNLLPLYFEGVFIEKDPGYNVAYWNFFERPLARSGNRITTKGRPLRFVHYSGLVEHDPYNITQHMREYLLRDGSLLKELFDDYRSRLARNKALFLPMQPPQLPPKYTLWQKVKRKVRPGKYRNRI</sequence>
<evidence type="ECO:0000313" key="1">
    <source>
        <dbReference type="EMBL" id="GAA4333842.1"/>
    </source>
</evidence>
<evidence type="ECO:0000313" key="2">
    <source>
        <dbReference type="Proteomes" id="UP001501725"/>
    </source>
</evidence>
<evidence type="ECO:0008006" key="3">
    <source>
        <dbReference type="Google" id="ProtNLM"/>
    </source>
</evidence>
<protein>
    <recommendedName>
        <fullName evidence="3">Glycosyl transferase</fullName>
    </recommendedName>
</protein>